<dbReference type="Pfam" id="PF07776">
    <property type="entry name" value="zf-AD"/>
    <property type="match status" value="1"/>
</dbReference>
<dbReference type="AlphaFoldDB" id="A0A1Y1L3L2"/>
<feature type="domain" description="C2H2-type" evidence="3">
    <location>
        <begin position="168"/>
        <end position="195"/>
    </location>
</feature>
<dbReference type="EMBL" id="GEZM01070935">
    <property type="protein sequence ID" value="JAV66187.1"/>
    <property type="molecule type" value="Transcribed_RNA"/>
</dbReference>
<feature type="binding site" evidence="2">
    <location>
        <position position="13"/>
    </location>
    <ligand>
        <name>Zn(2+)</name>
        <dbReference type="ChEBI" id="CHEBI:29105"/>
    </ligand>
</feature>
<dbReference type="SUPFAM" id="SSF144020">
    <property type="entry name" value="FdhE-like"/>
    <property type="match status" value="1"/>
</dbReference>
<dbReference type="PROSITE" id="PS51915">
    <property type="entry name" value="ZAD"/>
    <property type="match status" value="1"/>
</dbReference>
<feature type="binding site" evidence="2">
    <location>
        <position position="59"/>
    </location>
    <ligand>
        <name>Zn(2+)</name>
        <dbReference type="ChEBI" id="CHEBI:29105"/>
    </ligand>
</feature>
<dbReference type="GO" id="GO:0008270">
    <property type="term" value="F:zinc ion binding"/>
    <property type="evidence" value="ECO:0007669"/>
    <property type="project" value="UniProtKB-UniRule"/>
</dbReference>
<protein>
    <submittedName>
        <fullName evidence="5">Uncharacterized protein</fullName>
    </submittedName>
</protein>
<dbReference type="InterPro" id="IPR012934">
    <property type="entry name" value="Znf_AD"/>
</dbReference>
<name>A0A1Y1L3L2_PHOPY</name>
<keyword evidence="2" id="KW-0862">Zinc</keyword>
<evidence type="ECO:0000256" key="2">
    <source>
        <dbReference type="PROSITE-ProRule" id="PRU01263"/>
    </source>
</evidence>
<dbReference type="SUPFAM" id="SSF57716">
    <property type="entry name" value="Glucocorticoid receptor-like (DNA-binding domain)"/>
    <property type="match status" value="1"/>
</dbReference>
<dbReference type="InterPro" id="IPR013087">
    <property type="entry name" value="Znf_C2H2_type"/>
</dbReference>
<evidence type="ECO:0000256" key="1">
    <source>
        <dbReference type="PROSITE-ProRule" id="PRU00042"/>
    </source>
</evidence>
<accession>A0A1Y1L3L2</accession>
<proteinExistence type="predicted"/>
<dbReference type="EMBL" id="GEZM01070932">
    <property type="protein sequence ID" value="JAV66199.1"/>
    <property type="molecule type" value="Transcribed_RNA"/>
</dbReference>
<feature type="binding site" evidence="2">
    <location>
        <position position="62"/>
    </location>
    <ligand>
        <name>Zn(2+)</name>
        <dbReference type="ChEBI" id="CHEBI:29105"/>
    </ligand>
</feature>
<dbReference type="EMBL" id="GEZM01070939">
    <property type="protein sequence ID" value="JAV66176.1"/>
    <property type="molecule type" value="Transcribed_RNA"/>
</dbReference>
<keyword evidence="1" id="KW-0863">Zinc-finger</keyword>
<dbReference type="GO" id="GO:0005634">
    <property type="term" value="C:nucleus"/>
    <property type="evidence" value="ECO:0007669"/>
    <property type="project" value="InterPro"/>
</dbReference>
<dbReference type="PROSITE" id="PS50157">
    <property type="entry name" value="ZINC_FINGER_C2H2_2"/>
    <property type="match status" value="1"/>
</dbReference>
<feature type="binding site" evidence="2">
    <location>
        <position position="10"/>
    </location>
    <ligand>
        <name>Zn(2+)</name>
        <dbReference type="ChEBI" id="CHEBI:29105"/>
    </ligand>
</feature>
<keyword evidence="2" id="KW-0479">Metal-binding</keyword>
<reference evidence="5" key="1">
    <citation type="journal article" date="2016" name="Sci. Rep.">
        <title>Molecular characterization of firefly nuptial gifts: a multi-omics approach sheds light on postcopulatory sexual selection.</title>
        <authorList>
            <person name="Al-Wathiqui N."/>
            <person name="Fallon T.R."/>
            <person name="South A."/>
            <person name="Weng J.K."/>
            <person name="Lewis S.M."/>
        </authorList>
    </citation>
    <scope>NUCLEOTIDE SEQUENCE</scope>
</reference>
<dbReference type="PROSITE" id="PS00028">
    <property type="entry name" value="ZINC_FINGER_C2H2_1"/>
    <property type="match status" value="1"/>
</dbReference>
<dbReference type="InterPro" id="IPR024064">
    <property type="entry name" value="FdhE-like_sf"/>
</dbReference>
<evidence type="ECO:0000313" key="5">
    <source>
        <dbReference type="EMBL" id="JAV66176.1"/>
    </source>
</evidence>
<sequence>MDDNNQLIFCRTCMQQLSRLESINLDSTHSPSDVSLRLKLTSCIPELDLDNDSLGAFICNVCVLSLNFAYNFKQQCLKTERDLLERSAIRVRLDPGDVELATEVDGQTKSELLRSLLNGSCRTQKCSLCNFVFYHKNAKSPQCPNCNPSKSEGFTTRKRCKRKSYENYTCDICADVFSSSKDLVTHKEVHEQRVEDDVICLD</sequence>
<evidence type="ECO:0000259" key="3">
    <source>
        <dbReference type="PROSITE" id="PS50157"/>
    </source>
</evidence>
<feature type="domain" description="ZAD" evidence="4">
    <location>
        <begin position="8"/>
        <end position="86"/>
    </location>
</feature>
<evidence type="ECO:0000259" key="4">
    <source>
        <dbReference type="PROSITE" id="PS51915"/>
    </source>
</evidence>
<organism evidence="5">
    <name type="scientific">Photinus pyralis</name>
    <name type="common">Common eastern firefly</name>
    <name type="synonym">Lampyris pyralis</name>
    <dbReference type="NCBI Taxonomy" id="7054"/>
    <lineage>
        <taxon>Eukaryota</taxon>
        <taxon>Metazoa</taxon>
        <taxon>Ecdysozoa</taxon>
        <taxon>Arthropoda</taxon>
        <taxon>Hexapoda</taxon>
        <taxon>Insecta</taxon>
        <taxon>Pterygota</taxon>
        <taxon>Neoptera</taxon>
        <taxon>Endopterygota</taxon>
        <taxon>Coleoptera</taxon>
        <taxon>Polyphaga</taxon>
        <taxon>Elateriformia</taxon>
        <taxon>Elateroidea</taxon>
        <taxon>Lampyridae</taxon>
        <taxon>Lampyrinae</taxon>
        <taxon>Photinus</taxon>
    </lineage>
</organism>
<dbReference type="SMART" id="SM00868">
    <property type="entry name" value="zf-AD"/>
    <property type="match status" value="1"/>
</dbReference>